<keyword evidence="3" id="KW-1185">Reference proteome</keyword>
<protein>
    <submittedName>
        <fullName evidence="2">Uncharacterized protein</fullName>
    </submittedName>
</protein>
<dbReference type="AlphaFoldDB" id="A0AA38RW41"/>
<dbReference type="Proteomes" id="UP001174691">
    <property type="component" value="Unassembled WGS sequence"/>
</dbReference>
<name>A0AA38RW41_9PEZI</name>
<sequence>MCNGTKTHWRCKCCSDTCPQKCRTNSSSEHGHPWETHNYGAYFFCDDYMLSDRFEVGHRGSPPCPKGVTMDVETRYRSHLCPGCVQAGCSPIDNTVRFMDTSLDMSEEQKKEVNPPGYTRTLVQNLGNSRPTPKSSSVLTSPLNRCRFLGQPQREMR</sequence>
<proteinExistence type="predicted"/>
<accession>A0AA38RW41</accession>
<feature type="compositionally biased region" description="Polar residues" evidence="1">
    <location>
        <begin position="121"/>
        <end position="143"/>
    </location>
</feature>
<organism evidence="2 3">
    <name type="scientific">Coniochaeta hoffmannii</name>
    <dbReference type="NCBI Taxonomy" id="91930"/>
    <lineage>
        <taxon>Eukaryota</taxon>
        <taxon>Fungi</taxon>
        <taxon>Dikarya</taxon>
        <taxon>Ascomycota</taxon>
        <taxon>Pezizomycotina</taxon>
        <taxon>Sordariomycetes</taxon>
        <taxon>Sordariomycetidae</taxon>
        <taxon>Coniochaetales</taxon>
        <taxon>Coniochaetaceae</taxon>
        <taxon>Coniochaeta</taxon>
    </lineage>
</organism>
<dbReference type="EMBL" id="JANBVN010000080">
    <property type="protein sequence ID" value="KAJ9149518.1"/>
    <property type="molecule type" value="Genomic_DNA"/>
</dbReference>
<evidence type="ECO:0000313" key="2">
    <source>
        <dbReference type="EMBL" id="KAJ9149518.1"/>
    </source>
</evidence>
<evidence type="ECO:0000313" key="3">
    <source>
        <dbReference type="Proteomes" id="UP001174691"/>
    </source>
</evidence>
<comment type="caution">
    <text evidence="2">The sequence shown here is derived from an EMBL/GenBank/DDBJ whole genome shotgun (WGS) entry which is preliminary data.</text>
</comment>
<feature type="region of interest" description="Disordered" evidence="1">
    <location>
        <begin position="105"/>
        <end position="143"/>
    </location>
</feature>
<reference evidence="2" key="1">
    <citation type="submission" date="2022-07" db="EMBL/GenBank/DDBJ databases">
        <title>Fungi with potential for degradation of polypropylene.</title>
        <authorList>
            <person name="Gostincar C."/>
        </authorList>
    </citation>
    <scope>NUCLEOTIDE SEQUENCE</scope>
    <source>
        <strain evidence="2">EXF-13287</strain>
    </source>
</reference>
<evidence type="ECO:0000256" key="1">
    <source>
        <dbReference type="SAM" id="MobiDB-lite"/>
    </source>
</evidence>
<gene>
    <name evidence="2" type="ORF">NKR19_g5721</name>
</gene>